<proteinExistence type="inferred from homology"/>
<name>A0ABV6RSJ0_9GAMM</name>
<evidence type="ECO:0000256" key="6">
    <source>
        <dbReference type="ARBA" id="ARBA00022692"/>
    </source>
</evidence>
<evidence type="ECO:0000256" key="4">
    <source>
        <dbReference type="ARBA" id="ARBA00022481"/>
    </source>
</evidence>
<keyword evidence="7" id="KW-1133">Transmembrane helix</keyword>
<keyword evidence="5" id="KW-0997">Cell inner membrane</keyword>
<evidence type="ECO:0000256" key="8">
    <source>
        <dbReference type="ARBA" id="ARBA00023136"/>
    </source>
</evidence>
<protein>
    <recommendedName>
        <fullName evidence="2">Type II secretion system protein H</fullName>
    </recommendedName>
    <alternativeName>
        <fullName evidence="10">General secretion pathway protein H</fullName>
    </alternativeName>
</protein>
<dbReference type="InterPro" id="IPR012902">
    <property type="entry name" value="N_methyl_site"/>
</dbReference>
<accession>A0ABV6RSJ0</accession>
<dbReference type="EMBL" id="JBHLTG010000003">
    <property type="protein sequence ID" value="MFC0678908.1"/>
    <property type="molecule type" value="Genomic_DNA"/>
</dbReference>
<comment type="similarity">
    <text evidence="9">Belongs to the GSP H family.</text>
</comment>
<evidence type="ECO:0000256" key="2">
    <source>
        <dbReference type="ARBA" id="ARBA00021549"/>
    </source>
</evidence>
<evidence type="ECO:0000256" key="5">
    <source>
        <dbReference type="ARBA" id="ARBA00022519"/>
    </source>
</evidence>
<comment type="caution">
    <text evidence="12">The sequence shown here is derived from an EMBL/GenBank/DDBJ whole genome shotgun (WGS) entry which is preliminary data.</text>
</comment>
<evidence type="ECO:0000256" key="9">
    <source>
        <dbReference type="ARBA" id="ARBA00025772"/>
    </source>
</evidence>
<keyword evidence="13" id="KW-1185">Reference proteome</keyword>
<organism evidence="12 13">
    <name type="scientific">Lysobacter korlensis</name>
    <dbReference type="NCBI Taxonomy" id="553636"/>
    <lineage>
        <taxon>Bacteria</taxon>
        <taxon>Pseudomonadati</taxon>
        <taxon>Pseudomonadota</taxon>
        <taxon>Gammaproteobacteria</taxon>
        <taxon>Lysobacterales</taxon>
        <taxon>Lysobacteraceae</taxon>
        <taxon>Lysobacter</taxon>
    </lineage>
</organism>
<evidence type="ECO:0000256" key="3">
    <source>
        <dbReference type="ARBA" id="ARBA00022475"/>
    </source>
</evidence>
<dbReference type="Gene3D" id="3.55.40.10">
    <property type="entry name" value="minor pseudopilin epsh domain"/>
    <property type="match status" value="1"/>
</dbReference>
<reference evidence="12 13" key="1">
    <citation type="submission" date="2024-09" db="EMBL/GenBank/DDBJ databases">
        <authorList>
            <person name="Sun Q."/>
            <person name="Mori K."/>
        </authorList>
    </citation>
    <scope>NUCLEOTIDE SEQUENCE [LARGE SCALE GENOMIC DNA]</scope>
    <source>
        <strain evidence="12 13">KCTC 23076</strain>
    </source>
</reference>
<keyword evidence="6" id="KW-0812">Transmembrane</keyword>
<dbReference type="Pfam" id="PF12019">
    <property type="entry name" value="GspH"/>
    <property type="match status" value="1"/>
</dbReference>
<keyword evidence="3" id="KW-1003">Cell membrane</keyword>
<evidence type="ECO:0000256" key="10">
    <source>
        <dbReference type="ARBA" id="ARBA00030775"/>
    </source>
</evidence>
<dbReference type="InterPro" id="IPR045584">
    <property type="entry name" value="Pilin-like"/>
</dbReference>
<evidence type="ECO:0000256" key="7">
    <source>
        <dbReference type="ARBA" id="ARBA00022989"/>
    </source>
</evidence>
<evidence type="ECO:0000313" key="13">
    <source>
        <dbReference type="Proteomes" id="UP001589896"/>
    </source>
</evidence>
<dbReference type="Proteomes" id="UP001589896">
    <property type="component" value="Unassembled WGS sequence"/>
</dbReference>
<evidence type="ECO:0000259" key="11">
    <source>
        <dbReference type="Pfam" id="PF12019"/>
    </source>
</evidence>
<feature type="domain" description="General secretion pathway GspH" evidence="11">
    <location>
        <begin position="61"/>
        <end position="160"/>
    </location>
</feature>
<dbReference type="Pfam" id="PF07963">
    <property type="entry name" value="N_methyl"/>
    <property type="match status" value="1"/>
</dbReference>
<sequence length="177" mass="18325">MNSQKGFTLLELLAVLAVSAVLLTIALPAWNAAMAKGRASAARAALTSTVLDSVRYSALAGVEVVACPSSPTGGCADTWDWTSGWIAFVDTDGNRTRETTEKVVHSEAALEGGIRLRSTSGRRRIVFQPNGGNAGSNVTFTFCHADRAIEATALVMSNAGRIRAAPATALSAAACEA</sequence>
<dbReference type="InterPro" id="IPR022346">
    <property type="entry name" value="T2SS_GspH"/>
</dbReference>
<dbReference type="NCBIfam" id="TIGR02532">
    <property type="entry name" value="IV_pilin_GFxxxE"/>
    <property type="match status" value="1"/>
</dbReference>
<keyword evidence="4" id="KW-0488">Methylation</keyword>
<evidence type="ECO:0000313" key="12">
    <source>
        <dbReference type="EMBL" id="MFC0678908.1"/>
    </source>
</evidence>
<comment type="subcellular location">
    <subcellularLocation>
        <location evidence="1">Cell inner membrane</location>
        <topology evidence="1">Single-pass membrane protein</topology>
    </subcellularLocation>
</comment>
<dbReference type="SUPFAM" id="SSF54523">
    <property type="entry name" value="Pili subunits"/>
    <property type="match status" value="1"/>
</dbReference>
<dbReference type="PROSITE" id="PS00409">
    <property type="entry name" value="PROKAR_NTER_METHYL"/>
    <property type="match status" value="1"/>
</dbReference>
<gene>
    <name evidence="12" type="ORF">ACFFGH_13750</name>
</gene>
<dbReference type="RefSeq" id="WP_386669171.1">
    <property type="nucleotide sequence ID" value="NZ_JBHLTG010000003.1"/>
</dbReference>
<keyword evidence="8" id="KW-0472">Membrane</keyword>
<evidence type="ECO:0000256" key="1">
    <source>
        <dbReference type="ARBA" id="ARBA00004377"/>
    </source>
</evidence>